<protein>
    <submittedName>
        <fullName evidence="1">Uncharacterized protein</fullName>
    </submittedName>
</protein>
<keyword evidence="2" id="KW-1185">Reference proteome</keyword>
<evidence type="ECO:0000313" key="1">
    <source>
        <dbReference type="EMBL" id="CAK5099434.1"/>
    </source>
</evidence>
<comment type="caution">
    <text evidence="1">The sequence shown here is derived from an EMBL/GenBank/DDBJ whole genome shotgun (WGS) entry which is preliminary data.</text>
</comment>
<gene>
    <name evidence="1" type="ORF">MENTE1834_LOCUS41832</name>
</gene>
<name>A0ACB1AQ77_MELEN</name>
<proteinExistence type="predicted"/>
<accession>A0ACB1AQ77</accession>
<organism evidence="1 2">
    <name type="scientific">Meloidogyne enterolobii</name>
    <name type="common">Root-knot nematode worm</name>
    <name type="synonym">Meloidogyne mayaguensis</name>
    <dbReference type="NCBI Taxonomy" id="390850"/>
    <lineage>
        <taxon>Eukaryota</taxon>
        <taxon>Metazoa</taxon>
        <taxon>Ecdysozoa</taxon>
        <taxon>Nematoda</taxon>
        <taxon>Chromadorea</taxon>
        <taxon>Rhabditida</taxon>
        <taxon>Tylenchina</taxon>
        <taxon>Tylenchomorpha</taxon>
        <taxon>Tylenchoidea</taxon>
        <taxon>Meloidogynidae</taxon>
        <taxon>Meloidogyninae</taxon>
        <taxon>Meloidogyne</taxon>
    </lineage>
</organism>
<evidence type="ECO:0000313" key="2">
    <source>
        <dbReference type="Proteomes" id="UP001497535"/>
    </source>
</evidence>
<dbReference type="EMBL" id="CAVMJV010000106">
    <property type="protein sequence ID" value="CAK5099434.1"/>
    <property type="molecule type" value="Genomic_DNA"/>
</dbReference>
<dbReference type="Proteomes" id="UP001497535">
    <property type="component" value="Unassembled WGS sequence"/>
</dbReference>
<sequence length="175" mass="20741">MRDPFFLYFWKGVIFGPCDLPLLNLEKIFWWFYSLWICVLFCVFVFYYIWNLKFFNIFLAPLEFGQVECPDEMECHYHCWGLLEWENPIFCSMEQPNIVLGSTTPSAPTTTANSRFTVTQHIYIVHFTQGLILFLIFVLICFVYFTRRTVPARPIPKNRPKPNFSLPKPLLISAV</sequence>
<reference evidence="1" key="1">
    <citation type="submission" date="2023-11" db="EMBL/GenBank/DDBJ databases">
        <authorList>
            <person name="Poullet M."/>
        </authorList>
    </citation>
    <scope>NUCLEOTIDE SEQUENCE</scope>
    <source>
        <strain evidence="1">E1834</strain>
    </source>
</reference>